<dbReference type="AlphaFoldDB" id="A0A553HZG7"/>
<sequence length="544" mass="61292">MLASGTAEEPLAIDSIKQESSPNSPKLGKGPVTPELGQAADRSRFGLPTPDTTPESLRVVPGVRRKPVFAHPGSRRDIGPATPSASSRASSTEEIADNRDHDSRQSIHTEACQEIPEESSLSSTPPPYLYEEETGSSVSIVKSVFDSVLSFLNLAKQRRSRADDARVRDTIALIKALPTIKRARVGNVTRTLTAKQYGELLRAIEDLDGDEELRPHLDGLRFDYTRSKKRLEIRMPTTMHGGMEDFVKEKTFKWKGKLEDSQDSKISNAAKTILPSANANIAFSYSRGPSDTKSPDWRIGHKMCERRCTHPTLVMEFGWTQEKKDLQAKAEAYMRRTKGEIRTVVGILMREMYLAEHRNEKRLERMYLEDNLDIDEPYSYWEDEMNETGEASILVWRRKIQRNGTVKAECYQDEVFRDKSGNPIDSVSLRLPVQDFICEGIANSSAGRFQAPDLEISSEDLCESINDNLAKYRQERGEVVRDKAKKEKEERQQKAEQEAQGNAGRGRQARTRGAGIRASERNEDQGRIMAYGRLVSARLRGQKA</sequence>
<feature type="compositionally biased region" description="Basic and acidic residues" evidence="1">
    <location>
        <begin position="96"/>
        <end position="107"/>
    </location>
</feature>
<dbReference type="STRING" id="2512241.A0A553HZG7"/>
<evidence type="ECO:0000256" key="1">
    <source>
        <dbReference type="SAM" id="MobiDB-lite"/>
    </source>
</evidence>
<feature type="compositionally biased region" description="Low complexity" evidence="1">
    <location>
        <begin position="80"/>
        <end position="92"/>
    </location>
</feature>
<feature type="compositionally biased region" description="Low complexity" evidence="1">
    <location>
        <begin position="498"/>
        <end position="517"/>
    </location>
</feature>
<feature type="region of interest" description="Disordered" evidence="1">
    <location>
        <begin position="1"/>
        <end position="131"/>
    </location>
</feature>
<feature type="region of interest" description="Disordered" evidence="1">
    <location>
        <begin position="479"/>
        <end position="532"/>
    </location>
</feature>
<dbReference type="OrthoDB" id="3485856at2759"/>
<organism evidence="2 3">
    <name type="scientific">Xylaria flabelliformis</name>
    <dbReference type="NCBI Taxonomy" id="2512241"/>
    <lineage>
        <taxon>Eukaryota</taxon>
        <taxon>Fungi</taxon>
        <taxon>Dikarya</taxon>
        <taxon>Ascomycota</taxon>
        <taxon>Pezizomycotina</taxon>
        <taxon>Sordariomycetes</taxon>
        <taxon>Xylariomycetidae</taxon>
        <taxon>Xylariales</taxon>
        <taxon>Xylariaceae</taxon>
        <taxon>Xylaria</taxon>
    </lineage>
</organism>
<gene>
    <name evidence="2" type="ORF">FHL15_005619</name>
</gene>
<reference evidence="3" key="1">
    <citation type="submission" date="2019-06" db="EMBL/GenBank/DDBJ databases">
        <title>Draft genome sequence of the griseofulvin-producing fungus Xylaria cubensis strain G536.</title>
        <authorList>
            <person name="Mead M.E."/>
            <person name="Raja H.A."/>
            <person name="Steenwyk J.L."/>
            <person name="Knowles S.L."/>
            <person name="Oberlies N.H."/>
            <person name="Rokas A."/>
        </authorList>
    </citation>
    <scope>NUCLEOTIDE SEQUENCE [LARGE SCALE GENOMIC DNA]</scope>
    <source>
        <strain evidence="3">G536</strain>
    </source>
</reference>
<keyword evidence="3" id="KW-1185">Reference proteome</keyword>
<comment type="caution">
    <text evidence="2">The sequence shown here is derived from an EMBL/GenBank/DDBJ whole genome shotgun (WGS) entry which is preliminary data.</text>
</comment>
<evidence type="ECO:0000313" key="3">
    <source>
        <dbReference type="Proteomes" id="UP000319160"/>
    </source>
</evidence>
<accession>A0A553HZG7</accession>
<name>A0A553HZG7_9PEZI</name>
<evidence type="ECO:0000313" key="2">
    <source>
        <dbReference type="EMBL" id="TRX93344.1"/>
    </source>
</evidence>
<dbReference type="EMBL" id="VFLP01000029">
    <property type="protein sequence ID" value="TRX93344.1"/>
    <property type="molecule type" value="Genomic_DNA"/>
</dbReference>
<feature type="compositionally biased region" description="Basic and acidic residues" evidence="1">
    <location>
        <begin position="479"/>
        <end position="497"/>
    </location>
</feature>
<protein>
    <submittedName>
        <fullName evidence="2">Uncharacterized protein</fullName>
    </submittedName>
</protein>
<dbReference type="Proteomes" id="UP000319160">
    <property type="component" value="Unassembled WGS sequence"/>
</dbReference>
<proteinExistence type="predicted"/>